<proteinExistence type="predicted"/>
<dbReference type="EMBL" id="JANPWB010000009">
    <property type="protein sequence ID" value="KAJ1155781.1"/>
    <property type="molecule type" value="Genomic_DNA"/>
</dbReference>
<evidence type="ECO:0000256" key="1">
    <source>
        <dbReference type="SAM" id="MobiDB-lite"/>
    </source>
</evidence>
<gene>
    <name evidence="2" type="ORF">NDU88_008508</name>
</gene>
<accession>A0AAV7RSK7</accession>
<name>A0AAV7RSK7_PLEWA</name>
<organism evidence="2 3">
    <name type="scientific">Pleurodeles waltl</name>
    <name type="common">Iberian ribbed newt</name>
    <dbReference type="NCBI Taxonomy" id="8319"/>
    <lineage>
        <taxon>Eukaryota</taxon>
        <taxon>Metazoa</taxon>
        <taxon>Chordata</taxon>
        <taxon>Craniata</taxon>
        <taxon>Vertebrata</taxon>
        <taxon>Euteleostomi</taxon>
        <taxon>Amphibia</taxon>
        <taxon>Batrachia</taxon>
        <taxon>Caudata</taxon>
        <taxon>Salamandroidea</taxon>
        <taxon>Salamandridae</taxon>
        <taxon>Pleurodelinae</taxon>
        <taxon>Pleurodeles</taxon>
    </lineage>
</organism>
<sequence>MACNRNKVGKRKDRDPELSQLLKLVLAKLGSGDSGSGDSASDEENICAESDRPRRSHVPSREVFPPVRRRNKKEVPSAQQLSSASPSTTTPPAQSLRADTLLVSDGTISEIKRYCPLLPYLIGYSRSKYGVYSLGNAIVASTHERVSPLRRLNQLREREITLHHQHGRRTVVRDYNKTTLRNTAPYYGFIPRLLHAQKLNIGLPDK</sequence>
<evidence type="ECO:0000313" key="3">
    <source>
        <dbReference type="Proteomes" id="UP001066276"/>
    </source>
</evidence>
<keyword evidence="3" id="KW-1185">Reference proteome</keyword>
<feature type="compositionally biased region" description="Low complexity" evidence="1">
    <location>
        <begin position="77"/>
        <end position="95"/>
    </location>
</feature>
<evidence type="ECO:0000313" key="2">
    <source>
        <dbReference type="EMBL" id="KAJ1155781.1"/>
    </source>
</evidence>
<protein>
    <submittedName>
        <fullName evidence="2">Uncharacterized protein</fullName>
    </submittedName>
</protein>
<feature type="region of interest" description="Disordered" evidence="1">
    <location>
        <begin position="30"/>
        <end position="95"/>
    </location>
</feature>
<reference evidence="2" key="1">
    <citation type="journal article" date="2022" name="bioRxiv">
        <title>Sequencing and chromosome-scale assembly of the giantPleurodeles waltlgenome.</title>
        <authorList>
            <person name="Brown T."/>
            <person name="Elewa A."/>
            <person name="Iarovenko S."/>
            <person name="Subramanian E."/>
            <person name="Araus A.J."/>
            <person name="Petzold A."/>
            <person name="Susuki M."/>
            <person name="Suzuki K.-i.T."/>
            <person name="Hayashi T."/>
            <person name="Toyoda A."/>
            <person name="Oliveira C."/>
            <person name="Osipova E."/>
            <person name="Leigh N.D."/>
            <person name="Simon A."/>
            <person name="Yun M.H."/>
        </authorList>
    </citation>
    <scope>NUCLEOTIDE SEQUENCE</scope>
    <source>
        <strain evidence="2">20211129_DDA</strain>
        <tissue evidence="2">Liver</tissue>
    </source>
</reference>
<dbReference type="Proteomes" id="UP001066276">
    <property type="component" value="Chromosome 5"/>
</dbReference>
<comment type="caution">
    <text evidence="2">The sequence shown here is derived from an EMBL/GenBank/DDBJ whole genome shotgun (WGS) entry which is preliminary data.</text>
</comment>
<dbReference type="AlphaFoldDB" id="A0AAV7RSK7"/>
<feature type="compositionally biased region" description="Low complexity" evidence="1">
    <location>
        <begin position="30"/>
        <end position="39"/>
    </location>
</feature>